<evidence type="ECO:0000256" key="1">
    <source>
        <dbReference type="ARBA" id="ARBA00004123"/>
    </source>
</evidence>
<dbReference type="AlphaFoldDB" id="A0AA40KAP5"/>
<dbReference type="GO" id="GO:0000182">
    <property type="term" value="F:rDNA binding"/>
    <property type="evidence" value="ECO:0007669"/>
    <property type="project" value="TreeGrafter"/>
</dbReference>
<reference evidence="5" key="1">
    <citation type="submission" date="2023-06" db="EMBL/GenBank/DDBJ databases">
        <title>Genome-scale phylogeny and comparative genomics of the fungal order Sordariales.</title>
        <authorList>
            <consortium name="Lawrence Berkeley National Laboratory"/>
            <person name="Hensen N."/>
            <person name="Bonometti L."/>
            <person name="Westerberg I."/>
            <person name="Brannstrom I.O."/>
            <person name="Guillou S."/>
            <person name="Cros-Aarteil S."/>
            <person name="Calhoun S."/>
            <person name="Haridas S."/>
            <person name="Kuo A."/>
            <person name="Mondo S."/>
            <person name="Pangilinan J."/>
            <person name="Riley R."/>
            <person name="LaButti K."/>
            <person name="Andreopoulos B."/>
            <person name="Lipzen A."/>
            <person name="Chen C."/>
            <person name="Yanf M."/>
            <person name="Daum C."/>
            <person name="Ng V."/>
            <person name="Clum A."/>
            <person name="Steindorff A."/>
            <person name="Ohm R."/>
            <person name="Martin F."/>
            <person name="Silar P."/>
            <person name="Natvig D."/>
            <person name="Lalanne C."/>
            <person name="Gautier V."/>
            <person name="Ament-velasquez S.L."/>
            <person name="Kruys A."/>
            <person name="Hutchinson M.I."/>
            <person name="Powell A.J."/>
            <person name="Barry K."/>
            <person name="Miller A.N."/>
            <person name="Grigoriev I.V."/>
            <person name="Debuchy R."/>
            <person name="Gladieux P."/>
            <person name="Thoren M.H."/>
            <person name="Johannesson H."/>
        </authorList>
    </citation>
    <scope>NUCLEOTIDE SEQUENCE</scope>
    <source>
        <strain evidence="5">SMH3187-1</strain>
    </source>
</reference>
<dbReference type="InterPro" id="IPR007015">
    <property type="entry name" value="DNA_pol_V/MYBBP1A"/>
</dbReference>
<dbReference type="PANTHER" id="PTHR13213:SF2">
    <property type="entry name" value="MYB-BINDING PROTEIN 1A"/>
    <property type="match status" value="1"/>
</dbReference>
<evidence type="ECO:0000256" key="2">
    <source>
        <dbReference type="ARBA" id="ARBA00006809"/>
    </source>
</evidence>
<dbReference type="PANTHER" id="PTHR13213">
    <property type="entry name" value="MYB-BINDING PROTEIN 1A FAMILY MEMBER"/>
    <property type="match status" value="1"/>
</dbReference>
<evidence type="ECO:0000313" key="5">
    <source>
        <dbReference type="EMBL" id="KAK0751742.1"/>
    </source>
</evidence>
<evidence type="ECO:0000256" key="3">
    <source>
        <dbReference type="ARBA" id="ARBA00023242"/>
    </source>
</evidence>
<dbReference type="GO" id="GO:0006355">
    <property type="term" value="P:regulation of DNA-templated transcription"/>
    <property type="evidence" value="ECO:0007669"/>
    <property type="project" value="InterPro"/>
</dbReference>
<dbReference type="InterPro" id="IPR016024">
    <property type="entry name" value="ARM-type_fold"/>
</dbReference>
<evidence type="ECO:0000313" key="6">
    <source>
        <dbReference type="Proteomes" id="UP001172155"/>
    </source>
</evidence>
<name>A0AA40KAP5_9PEZI</name>
<protein>
    <submittedName>
        <fullName evidence="5">DNA polymerase phi-domain-containing protein</fullName>
    </submittedName>
</protein>
<evidence type="ECO:0000256" key="4">
    <source>
        <dbReference type="SAM" id="MobiDB-lite"/>
    </source>
</evidence>
<feature type="region of interest" description="Disordered" evidence="4">
    <location>
        <begin position="1"/>
        <end position="48"/>
    </location>
</feature>
<organism evidence="5 6">
    <name type="scientific">Schizothecium vesticola</name>
    <dbReference type="NCBI Taxonomy" id="314040"/>
    <lineage>
        <taxon>Eukaryota</taxon>
        <taxon>Fungi</taxon>
        <taxon>Dikarya</taxon>
        <taxon>Ascomycota</taxon>
        <taxon>Pezizomycotina</taxon>
        <taxon>Sordariomycetes</taxon>
        <taxon>Sordariomycetidae</taxon>
        <taxon>Sordariales</taxon>
        <taxon>Schizotheciaceae</taxon>
        <taxon>Schizothecium</taxon>
    </lineage>
</organism>
<comment type="subcellular location">
    <subcellularLocation>
        <location evidence="1">Nucleus</location>
    </subcellularLocation>
</comment>
<feature type="region of interest" description="Disordered" evidence="4">
    <location>
        <begin position="791"/>
        <end position="812"/>
    </location>
</feature>
<proteinExistence type="inferred from homology"/>
<dbReference type="Pfam" id="PF04931">
    <property type="entry name" value="DNA_pol_phi"/>
    <property type="match status" value="1"/>
</dbReference>
<gene>
    <name evidence="5" type="ORF">B0T18DRAFT_426338</name>
</gene>
<dbReference type="SUPFAM" id="SSF48371">
    <property type="entry name" value="ARM repeat"/>
    <property type="match status" value="1"/>
</dbReference>
<comment type="similarity">
    <text evidence="2">Belongs to the MYBBP1A family.</text>
</comment>
<dbReference type="EMBL" id="JAUKUD010000002">
    <property type="protein sequence ID" value="KAK0751742.1"/>
    <property type="molecule type" value="Genomic_DNA"/>
</dbReference>
<comment type="caution">
    <text evidence="5">The sequence shown here is derived from an EMBL/GenBank/DDBJ whole genome shotgun (WGS) entry which is preliminary data.</text>
</comment>
<sequence length="1019" mass="111797">MGGKRKRAPKESSHAEAQPSQKRTKNAPETPNGTTKAKKLDKSPFTEQLTVQERKRELELYELLGSEDAAERLQAADAIVSGLLGGEGVSEPVLLRHLNNRLFRGLASGRNASRLGFSLVLTEILGQLFGEKDLASEKYPELTFDKVLGILIEKTQAGGNVPGQEERDRYFGQLFGIECFVRSGILFSDKRRWLAMLDLVLGLGQKKSWLKSQCGFVIVQAISQMKKKLAEKTLQKLAEEGYAKTPEGVGIWIAALDRFPDMDVPVQPWKNPLAAASLQALPPVLKDSGKEKNEQGGQKLKQGNWSAQLHFVWDLILAHYLKLAAKNEVDAATEFKPFWNRVVDEGFFSKTSSDTQKFSGFMIFQKMLEGTAEYPQLVAILFSKNLMACLINQSAREDRYLHRAALKSLKGTETAVEKHPALLPTVLRQLLSEHGVYNFDQKTSTKTVDKLLQQTRNSTVKAVLKLVNLKDASKSGLEMDAYYQTLGNYLFRLSSALSDPDETNPTKSVPGTAIHLLTELAYSNEAVSLSIKEALRTKCTAAFSKLCRRPEDFGSLCAAILSIEAKRGEDDDEAAWAAMVQAYERLKELLDPAASEETAAQRQALALLHAVGILQFYNEDPDSIELFDELEECYNKLTGADFAEGEGTSEFLVEILLAMVARPSSLMRQVSQQVFEAFTSLISADALKLLTEPLTAEESAKGQQALFSTEDEDMADAEASDAEDGSDGEDEEELDSDVEIVDLEDAGSDADDASDAGSEGGAKDKATAQANMDQEALDALDNALAEVLQSHRLDQDADAPSSDDDGSDMSDSEMLAVDQKLAEIFRHRAKTTSKKKERKDAKETVVNFKHRVLDLLAILVKKEVAALNPLAFDVLLPLLELVRNTTAKPLANKASEIVATFAKTLKKARGGLDQKTAASFDTDALMELLGALHDEATKDPSHAFGRTVSTASLAVASILCAVGRPQREAVFQLYAQSQMKLYEGKVKIQQAFFLDWLNWCQGHASTAAAQEGTAAMEKD</sequence>
<feature type="compositionally biased region" description="Acidic residues" evidence="4">
    <location>
        <begin position="801"/>
        <end position="811"/>
    </location>
</feature>
<keyword evidence="6" id="KW-1185">Reference proteome</keyword>
<dbReference type="GO" id="GO:0005730">
    <property type="term" value="C:nucleolus"/>
    <property type="evidence" value="ECO:0007669"/>
    <property type="project" value="InterPro"/>
</dbReference>
<dbReference type="Proteomes" id="UP001172155">
    <property type="component" value="Unassembled WGS sequence"/>
</dbReference>
<accession>A0AA40KAP5</accession>
<keyword evidence="3" id="KW-0539">Nucleus</keyword>
<feature type="compositionally biased region" description="Acidic residues" evidence="4">
    <location>
        <begin position="710"/>
        <end position="754"/>
    </location>
</feature>
<feature type="region of interest" description="Disordered" evidence="4">
    <location>
        <begin position="710"/>
        <end position="769"/>
    </location>
</feature>